<dbReference type="PANTHER" id="PTHR36919:SF2">
    <property type="entry name" value="BLL6627 PROTEIN"/>
    <property type="match status" value="1"/>
</dbReference>
<evidence type="ECO:0000256" key="1">
    <source>
        <dbReference type="SAM" id="SignalP"/>
    </source>
</evidence>
<dbReference type="AlphaFoldDB" id="A0A316GMA0"/>
<proteinExistence type="predicted"/>
<dbReference type="OrthoDB" id="9811671at2"/>
<feature type="chain" id="PRO_5016447176" evidence="1">
    <location>
        <begin position="21"/>
        <end position="132"/>
    </location>
</feature>
<sequence>MRKLMLGVVALVAMTGAAMADDLIGDWRTAPDDNGNTGLIRITQCGASLCGTLIQAFDPSGAQMQSPNVGRQIIWDTNPTGTAGEYRGMLYSPDRDREYRSRLQRTGNGVSVSGCVMGGAVCREGGTWQRVN</sequence>
<protein>
    <submittedName>
        <fullName evidence="3">Uncharacterized protein (DUF2147 family)</fullName>
    </submittedName>
</protein>
<dbReference type="Proteomes" id="UP000245708">
    <property type="component" value="Unassembled WGS sequence"/>
</dbReference>
<keyword evidence="1" id="KW-0732">Signal</keyword>
<feature type="domain" description="DUF2147" evidence="2">
    <location>
        <begin position="25"/>
        <end position="130"/>
    </location>
</feature>
<dbReference type="RefSeq" id="WP_109668179.1">
    <property type="nucleotide sequence ID" value="NZ_QGGW01000004.1"/>
</dbReference>
<organism evidence="3 4">
    <name type="scientific">Roseicyclus mahoneyensis</name>
    <dbReference type="NCBI Taxonomy" id="164332"/>
    <lineage>
        <taxon>Bacteria</taxon>
        <taxon>Pseudomonadati</taxon>
        <taxon>Pseudomonadota</taxon>
        <taxon>Alphaproteobacteria</taxon>
        <taxon>Rhodobacterales</taxon>
        <taxon>Roseobacteraceae</taxon>
        <taxon>Roseicyclus</taxon>
    </lineage>
</organism>
<gene>
    <name evidence="3" type="ORF">C7455_104179</name>
</gene>
<comment type="caution">
    <text evidence="3">The sequence shown here is derived from an EMBL/GenBank/DDBJ whole genome shotgun (WGS) entry which is preliminary data.</text>
</comment>
<feature type="signal peptide" evidence="1">
    <location>
        <begin position="1"/>
        <end position="20"/>
    </location>
</feature>
<evidence type="ECO:0000313" key="3">
    <source>
        <dbReference type="EMBL" id="PWK60542.1"/>
    </source>
</evidence>
<dbReference type="Gene3D" id="2.40.128.520">
    <property type="match status" value="1"/>
</dbReference>
<accession>A0A316GMA0</accession>
<dbReference type="InterPro" id="IPR019223">
    <property type="entry name" value="DUF2147"/>
</dbReference>
<reference evidence="3 4" key="1">
    <citation type="submission" date="2018-05" db="EMBL/GenBank/DDBJ databases">
        <title>Genomic Encyclopedia of Type Strains, Phase IV (KMG-IV): sequencing the most valuable type-strain genomes for metagenomic binning, comparative biology and taxonomic classification.</title>
        <authorList>
            <person name="Goeker M."/>
        </authorList>
    </citation>
    <scope>NUCLEOTIDE SEQUENCE [LARGE SCALE GENOMIC DNA]</scope>
    <source>
        <strain evidence="3 4">DSM 16097</strain>
    </source>
</reference>
<dbReference type="PANTHER" id="PTHR36919">
    <property type="entry name" value="BLR1215 PROTEIN"/>
    <property type="match status" value="1"/>
</dbReference>
<evidence type="ECO:0000259" key="2">
    <source>
        <dbReference type="Pfam" id="PF09917"/>
    </source>
</evidence>
<dbReference type="Pfam" id="PF09917">
    <property type="entry name" value="DUF2147"/>
    <property type="match status" value="1"/>
</dbReference>
<keyword evidence="4" id="KW-1185">Reference proteome</keyword>
<dbReference type="EMBL" id="QGGW01000004">
    <property type="protein sequence ID" value="PWK60542.1"/>
    <property type="molecule type" value="Genomic_DNA"/>
</dbReference>
<name>A0A316GMA0_9RHOB</name>
<evidence type="ECO:0000313" key="4">
    <source>
        <dbReference type="Proteomes" id="UP000245708"/>
    </source>
</evidence>